<comment type="caution">
    <text evidence="2">The sequence shown here is derived from an EMBL/GenBank/DDBJ whole genome shotgun (WGS) entry which is preliminary data.</text>
</comment>
<dbReference type="AlphaFoldDB" id="A0A5S3V7V8"/>
<evidence type="ECO:0000313" key="2">
    <source>
        <dbReference type="EMBL" id="TMO67660.1"/>
    </source>
</evidence>
<evidence type="ECO:0000259" key="1">
    <source>
        <dbReference type="Pfam" id="PF13590"/>
    </source>
</evidence>
<dbReference type="Proteomes" id="UP000307217">
    <property type="component" value="Unassembled WGS sequence"/>
</dbReference>
<dbReference type="EMBL" id="PNBX01000053">
    <property type="protein sequence ID" value="TMO67660.1"/>
    <property type="molecule type" value="Genomic_DNA"/>
</dbReference>
<reference evidence="2 3" key="1">
    <citation type="submission" date="2018-01" db="EMBL/GenBank/DDBJ databases">
        <authorList>
            <person name="Paulsen S."/>
            <person name="Gram L.K."/>
        </authorList>
    </citation>
    <scope>NUCLEOTIDE SEQUENCE [LARGE SCALE GENOMIC DNA]</scope>
    <source>
        <strain evidence="2 3">S3790</strain>
    </source>
</reference>
<accession>A0A5S3V7V8</accession>
<reference evidence="3" key="2">
    <citation type="submission" date="2019-06" db="EMBL/GenBank/DDBJ databases">
        <title>Co-occurence of chitin degradation, pigmentation and bioactivity in marine Pseudoalteromonas.</title>
        <authorList>
            <person name="Sonnenschein E.C."/>
            <person name="Bech P.K."/>
        </authorList>
    </citation>
    <scope>NUCLEOTIDE SEQUENCE [LARGE SCALE GENOMIC DNA]</scope>
    <source>
        <strain evidence="3">S3790</strain>
    </source>
</reference>
<dbReference type="Gene3D" id="3.30.160.670">
    <property type="match status" value="1"/>
</dbReference>
<feature type="domain" description="DUF4136" evidence="1">
    <location>
        <begin position="23"/>
        <end position="182"/>
    </location>
</feature>
<protein>
    <submittedName>
        <fullName evidence="2">DUF4136 domain-containing protein</fullName>
    </submittedName>
</protein>
<sequence length="186" mass="21240">MLKSIMLAASVLILSACTNTPDWDYDKSVEFANYKTFAWSADADLKNNDGNAYQINDLMEKRVRNAIIEAMLKHNIKLVETKNADILVNYHASVDSKIETDSFNTSYTARWNYWGFGYQTQTHTHTREYDVGTLVIDVIDKTSNQLIWRGAKEGRLRNKQTPEQRTTSVNKTVSAILANFPPSEEH</sequence>
<gene>
    <name evidence="2" type="ORF">CWC19_13030</name>
</gene>
<dbReference type="InterPro" id="IPR025411">
    <property type="entry name" value="DUF4136"/>
</dbReference>
<proteinExistence type="predicted"/>
<dbReference type="Pfam" id="PF13590">
    <property type="entry name" value="DUF4136"/>
    <property type="match status" value="1"/>
</dbReference>
<organism evidence="2 3">
    <name type="scientific">Pseudoalteromonas aurantia</name>
    <dbReference type="NCBI Taxonomy" id="43654"/>
    <lineage>
        <taxon>Bacteria</taxon>
        <taxon>Pseudomonadati</taxon>
        <taxon>Pseudomonadota</taxon>
        <taxon>Gammaproteobacteria</taxon>
        <taxon>Alteromonadales</taxon>
        <taxon>Pseudoalteromonadaceae</taxon>
        <taxon>Pseudoalteromonas</taxon>
    </lineage>
</organism>
<name>A0A5S3V7V8_9GAMM</name>
<dbReference type="RefSeq" id="WP_138592275.1">
    <property type="nucleotide sequence ID" value="NZ_PNBX01000053.1"/>
</dbReference>
<dbReference type="OrthoDB" id="329837at2"/>
<dbReference type="PROSITE" id="PS51257">
    <property type="entry name" value="PROKAR_LIPOPROTEIN"/>
    <property type="match status" value="1"/>
</dbReference>
<evidence type="ECO:0000313" key="3">
    <source>
        <dbReference type="Proteomes" id="UP000307217"/>
    </source>
</evidence>